<protein>
    <submittedName>
        <fullName evidence="2">Uncharacterized protein</fullName>
    </submittedName>
</protein>
<dbReference type="AlphaFoldDB" id="A0AAU7VR07"/>
<dbReference type="PROSITE" id="PS51257">
    <property type="entry name" value="PROKAR_LIPOPROTEIN"/>
    <property type="match status" value="1"/>
</dbReference>
<name>A0AAU7VR07_9FIRM</name>
<proteinExistence type="predicted"/>
<dbReference type="RefSeq" id="WP_350344981.1">
    <property type="nucleotide sequence ID" value="NZ_CP158367.1"/>
</dbReference>
<reference evidence="2" key="2">
    <citation type="submission" date="2024-06" db="EMBL/GenBank/DDBJ databases">
        <authorList>
            <person name="Petrova K.O."/>
            <person name="Toshchakov S.V."/>
            <person name="Boltjanskaja Y.V."/>
            <person name="Kevbrin V."/>
        </authorList>
    </citation>
    <scope>NUCLEOTIDE SEQUENCE</scope>
    <source>
        <strain evidence="2">Z-910T</strain>
    </source>
</reference>
<dbReference type="EMBL" id="CP158367">
    <property type="protein sequence ID" value="XBX76247.1"/>
    <property type="molecule type" value="Genomic_DNA"/>
</dbReference>
<evidence type="ECO:0000256" key="1">
    <source>
        <dbReference type="SAM" id="Phobius"/>
    </source>
</evidence>
<keyword evidence="1" id="KW-1133">Transmembrane helix</keyword>
<gene>
    <name evidence="2" type="ORF">PRVXT_001429</name>
</gene>
<feature type="transmembrane region" description="Helical" evidence="1">
    <location>
        <begin position="7"/>
        <end position="31"/>
    </location>
</feature>
<keyword evidence="1" id="KW-0472">Membrane</keyword>
<reference evidence="2" key="1">
    <citation type="journal article" date="2013" name="Extremophiles">
        <title>Proteinivorax tanatarense gen. nov., sp. nov., an anaerobic, haloalkaliphilic, proteolytic bacterium isolated from a decaying algal bloom, and proposal of Proteinivoraceae fam. nov.</title>
        <authorList>
            <person name="Kevbrin V."/>
            <person name="Boltyanskaya Y."/>
            <person name="Zhilina T."/>
            <person name="Kolganova T."/>
            <person name="Lavrentjeva E."/>
            <person name="Kuznetsov B."/>
        </authorList>
    </citation>
    <scope>NUCLEOTIDE SEQUENCE</scope>
    <source>
        <strain evidence="2">Z-910T</strain>
    </source>
</reference>
<accession>A0AAU7VR07</accession>
<sequence length="187" mass="21310">MTKKISFLNLGLVFLGGIIVTLACLSMYIYFSYGSGLYVRVDMEQFLPQINQIVVDVTKEQLPNHIDKAKDDIPIIIDEHMSGQISEAFVTVGDIKVDLPEEMIDSMEQNFKDNVEYAMLQLLLNIDEDELAKSISSDIEATAELMLTQHFKEHKIHLKPNSFFTIPVTLMFEEDEDLVPAMNLDFD</sequence>
<organism evidence="2">
    <name type="scientific">Proteinivorax tanatarense</name>
    <dbReference type="NCBI Taxonomy" id="1260629"/>
    <lineage>
        <taxon>Bacteria</taxon>
        <taxon>Bacillati</taxon>
        <taxon>Bacillota</taxon>
        <taxon>Clostridia</taxon>
        <taxon>Eubacteriales</taxon>
        <taxon>Proteinivoracaceae</taxon>
        <taxon>Proteinivorax</taxon>
    </lineage>
</organism>
<keyword evidence="1" id="KW-0812">Transmembrane</keyword>
<evidence type="ECO:0000313" key="2">
    <source>
        <dbReference type="EMBL" id="XBX76247.1"/>
    </source>
</evidence>